<dbReference type="GO" id="GO:0016887">
    <property type="term" value="F:ATP hydrolysis activity"/>
    <property type="evidence" value="ECO:0007669"/>
    <property type="project" value="RHEA"/>
</dbReference>
<dbReference type="SMART" id="SM01123">
    <property type="entry name" value="DBP10CT"/>
    <property type="match status" value="1"/>
</dbReference>
<evidence type="ECO:0000256" key="6">
    <source>
        <dbReference type="ARBA" id="ARBA00022840"/>
    </source>
</evidence>
<keyword evidence="5 14" id="KW-0347">Helicase</keyword>
<sequence length="809" mass="87654">MARQPGPSRDAEAFPEPETVEFGWNDDRKVSGRRKKLQHKAKPGSFETMGLSETVLRGIKRKGYRLPTPIQRKSVPLVLQGLDVVGMARTGSGKTAAFVVPLLEKLRAHSPSTGTRGLILAPTRELALQTHKVVKELGRYTDLRTACLVGGDSMEAQFAELASFPDVIVATPGRLMHHLQEVDGFSLSSISYVVFDEADRLFEMGFAEQLKQILAGMPSGRQTLLFSATMPKALAQFARAGLKTPELVRLDTDTKISPELCTAFFTVRAEDKTAALLFLVRELIPSHQPTVVFAATRHSVEFLVGLLEAEGIESAHVHGAMDQMARKIHIAKFRAGRVNLLVVTDVAARGLDIPLLDNVINYDFPPKPKLFVHRTGRVARAGRPGTAYSLVTRDEIPYLLDLHLFLSRPLSVAPVRAIGEAAEAVMDPSVSLLGAFPQTALDLEVERVRAAIASSYDLAGLQKPCENAFKLYLKTRPPAVPESIKRARTLPREGMHPLLAAAIPSAALGGMEAQESLAAFTSALKSYRPSQTVFEAEMAPARRGEGAGATAIPGVSALAPGEKLVEVMRVKRAAHTSTISATKRQRELDAEERAADVGGAEAGAVLATAPASKRLSLVPETEAAGGRYREEGFYVSHVPGEGEREESFYAAAEAGQFNDAVLDLTAEDAAGMRSQKSQYHWDKRSKKYVKLQADETVKAGRRIPGSKSGGKGKKEEGSGLYKKWAAKNKMQVAGPKEAAGAAALAKQMGERFKRGGRGWVNPLKPEAGGDDPRARDEIKNPEQVRKQRKLDERMRERQQGGRGGRGGGL</sequence>
<dbReference type="Proteomes" id="UP000028924">
    <property type="component" value="Unassembled WGS sequence"/>
</dbReference>
<feature type="short sequence motif" description="Q motif" evidence="9">
    <location>
        <begin position="44"/>
        <end position="72"/>
    </location>
</feature>
<dbReference type="SUPFAM" id="SSF52540">
    <property type="entry name" value="P-loop containing nucleoside triphosphate hydrolases"/>
    <property type="match status" value="1"/>
</dbReference>
<dbReference type="PANTHER" id="PTHR47959">
    <property type="entry name" value="ATP-DEPENDENT RNA HELICASE RHLE-RELATED"/>
    <property type="match status" value="1"/>
</dbReference>
<dbReference type="PANTHER" id="PTHR47959:SF8">
    <property type="entry name" value="RNA HELICASE"/>
    <property type="match status" value="1"/>
</dbReference>
<evidence type="ECO:0000256" key="4">
    <source>
        <dbReference type="ARBA" id="ARBA00022801"/>
    </source>
</evidence>
<dbReference type="AlphaFoldDB" id="A0A087SBU4"/>
<feature type="compositionally biased region" description="Gly residues" evidence="10">
    <location>
        <begin position="800"/>
        <end position="809"/>
    </location>
</feature>
<comment type="similarity">
    <text evidence="1">Belongs to the DEAD box helicase family. DDX54/DBP10 subfamily.</text>
</comment>
<evidence type="ECO:0000259" key="12">
    <source>
        <dbReference type="PROSITE" id="PS51194"/>
    </source>
</evidence>
<evidence type="ECO:0000256" key="1">
    <source>
        <dbReference type="ARBA" id="ARBA00010379"/>
    </source>
</evidence>
<evidence type="ECO:0000259" key="11">
    <source>
        <dbReference type="PROSITE" id="PS51192"/>
    </source>
</evidence>
<dbReference type="EC" id="3.6.4.13" evidence="2"/>
<dbReference type="InterPro" id="IPR050079">
    <property type="entry name" value="DEAD_box_RNA_helicase"/>
</dbReference>
<dbReference type="InterPro" id="IPR033517">
    <property type="entry name" value="DDX54/DBP10_DEAD-box_helicase"/>
</dbReference>
<dbReference type="InterPro" id="IPR001650">
    <property type="entry name" value="Helicase_C-like"/>
</dbReference>
<dbReference type="KEGG" id="apro:F751_3389"/>
<keyword evidence="3" id="KW-0547">Nucleotide-binding</keyword>
<dbReference type="PROSITE" id="PS51192">
    <property type="entry name" value="HELICASE_ATP_BIND_1"/>
    <property type="match status" value="1"/>
</dbReference>
<dbReference type="InterPro" id="IPR011545">
    <property type="entry name" value="DEAD/DEAH_box_helicase_dom"/>
</dbReference>
<evidence type="ECO:0000313" key="14">
    <source>
        <dbReference type="EMBL" id="KFM23198.1"/>
    </source>
</evidence>
<evidence type="ECO:0000256" key="5">
    <source>
        <dbReference type="ARBA" id="ARBA00022806"/>
    </source>
</evidence>
<evidence type="ECO:0000259" key="13">
    <source>
        <dbReference type="PROSITE" id="PS51195"/>
    </source>
</evidence>
<evidence type="ECO:0000256" key="3">
    <source>
        <dbReference type="ARBA" id="ARBA00022741"/>
    </source>
</evidence>
<dbReference type="GO" id="GO:0005524">
    <property type="term" value="F:ATP binding"/>
    <property type="evidence" value="ECO:0007669"/>
    <property type="project" value="UniProtKB-KW"/>
</dbReference>
<feature type="region of interest" description="Disordered" evidence="10">
    <location>
        <begin position="751"/>
        <end position="809"/>
    </location>
</feature>
<feature type="region of interest" description="Disordered" evidence="10">
    <location>
        <begin position="1"/>
        <end position="24"/>
    </location>
</feature>
<dbReference type="Pfam" id="PF00270">
    <property type="entry name" value="DEAD"/>
    <property type="match status" value="1"/>
</dbReference>
<gene>
    <name evidence="14" type="ORF">F751_3389</name>
</gene>
<dbReference type="SMART" id="SM00490">
    <property type="entry name" value="HELICc"/>
    <property type="match status" value="1"/>
</dbReference>
<dbReference type="PROSITE" id="PS00039">
    <property type="entry name" value="DEAD_ATP_HELICASE"/>
    <property type="match status" value="1"/>
</dbReference>
<organism evidence="14 15">
    <name type="scientific">Auxenochlorella protothecoides</name>
    <name type="common">Green microalga</name>
    <name type="synonym">Chlorella protothecoides</name>
    <dbReference type="NCBI Taxonomy" id="3075"/>
    <lineage>
        <taxon>Eukaryota</taxon>
        <taxon>Viridiplantae</taxon>
        <taxon>Chlorophyta</taxon>
        <taxon>core chlorophytes</taxon>
        <taxon>Trebouxiophyceae</taxon>
        <taxon>Chlorellales</taxon>
        <taxon>Chlorellaceae</taxon>
        <taxon>Auxenochlorella</taxon>
    </lineage>
</organism>
<dbReference type="EMBL" id="KL662089">
    <property type="protein sequence ID" value="KFM23198.1"/>
    <property type="molecule type" value="Genomic_DNA"/>
</dbReference>
<protein>
    <recommendedName>
        <fullName evidence="2">RNA helicase</fullName>
        <ecNumber evidence="2">3.6.4.13</ecNumber>
    </recommendedName>
</protein>
<keyword evidence="6" id="KW-0067">ATP-binding</keyword>
<evidence type="ECO:0000256" key="7">
    <source>
        <dbReference type="ARBA" id="ARBA00022884"/>
    </source>
</evidence>
<dbReference type="GeneID" id="23614780"/>
<accession>A0A087SBU4</accession>
<dbReference type="GO" id="GO:0003723">
    <property type="term" value="F:RNA binding"/>
    <property type="evidence" value="ECO:0007669"/>
    <property type="project" value="UniProtKB-KW"/>
</dbReference>
<evidence type="ECO:0000256" key="10">
    <source>
        <dbReference type="SAM" id="MobiDB-lite"/>
    </source>
</evidence>
<feature type="domain" description="DEAD-box RNA helicase Q" evidence="13">
    <location>
        <begin position="44"/>
        <end position="72"/>
    </location>
</feature>
<comment type="catalytic activity">
    <reaction evidence="8">
        <text>ATP + H2O = ADP + phosphate + H(+)</text>
        <dbReference type="Rhea" id="RHEA:13065"/>
        <dbReference type="ChEBI" id="CHEBI:15377"/>
        <dbReference type="ChEBI" id="CHEBI:15378"/>
        <dbReference type="ChEBI" id="CHEBI:30616"/>
        <dbReference type="ChEBI" id="CHEBI:43474"/>
        <dbReference type="ChEBI" id="CHEBI:456216"/>
        <dbReference type="EC" id="3.6.4.13"/>
    </reaction>
</comment>
<dbReference type="Pfam" id="PF08147">
    <property type="entry name" value="DBP10CT"/>
    <property type="match status" value="1"/>
</dbReference>
<dbReference type="GO" id="GO:0003724">
    <property type="term" value="F:RNA helicase activity"/>
    <property type="evidence" value="ECO:0007669"/>
    <property type="project" value="UniProtKB-EC"/>
</dbReference>
<dbReference type="RefSeq" id="XP_011396068.1">
    <property type="nucleotide sequence ID" value="XM_011397766.1"/>
</dbReference>
<dbReference type="CDD" id="cd18787">
    <property type="entry name" value="SF2_C_DEAD"/>
    <property type="match status" value="1"/>
</dbReference>
<dbReference type="InterPro" id="IPR014001">
    <property type="entry name" value="Helicase_ATP-bd"/>
</dbReference>
<dbReference type="SMART" id="SM00487">
    <property type="entry name" value="DEXDc"/>
    <property type="match status" value="1"/>
</dbReference>
<name>A0A087SBU4_AUXPR</name>
<dbReference type="OrthoDB" id="10261375at2759"/>
<dbReference type="InterPro" id="IPR014014">
    <property type="entry name" value="RNA_helicase_DEAD_Q_motif"/>
</dbReference>
<evidence type="ECO:0000256" key="9">
    <source>
        <dbReference type="PROSITE-ProRule" id="PRU00552"/>
    </source>
</evidence>
<dbReference type="InterPro" id="IPR000629">
    <property type="entry name" value="RNA-helicase_DEAD-box_CS"/>
</dbReference>
<evidence type="ECO:0000256" key="2">
    <source>
        <dbReference type="ARBA" id="ARBA00012552"/>
    </source>
</evidence>
<keyword evidence="15" id="KW-1185">Reference proteome</keyword>
<dbReference type="GO" id="GO:0005829">
    <property type="term" value="C:cytosol"/>
    <property type="evidence" value="ECO:0007669"/>
    <property type="project" value="TreeGrafter"/>
</dbReference>
<dbReference type="GO" id="GO:0005730">
    <property type="term" value="C:nucleolus"/>
    <property type="evidence" value="ECO:0007669"/>
    <property type="project" value="UniProtKB-SubCell"/>
</dbReference>
<reference evidence="14 15" key="1">
    <citation type="journal article" date="2014" name="BMC Genomics">
        <title>Oil accumulation mechanisms of the oleaginous microalga Chlorella protothecoides revealed through its genome, transcriptomes, and proteomes.</title>
        <authorList>
            <person name="Gao C."/>
            <person name="Wang Y."/>
            <person name="Shen Y."/>
            <person name="Yan D."/>
            <person name="He X."/>
            <person name="Dai J."/>
            <person name="Wu Q."/>
        </authorList>
    </citation>
    <scope>NUCLEOTIDE SEQUENCE [LARGE SCALE GENOMIC DNA]</scope>
    <source>
        <strain evidence="14 15">0710</strain>
    </source>
</reference>
<dbReference type="InterPro" id="IPR012541">
    <property type="entry name" value="DBP10_C"/>
</dbReference>
<dbReference type="CDD" id="cd17959">
    <property type="entry name" value="DEADc_DDX54"/>
    <property type="match status" value="1"/>
</dbReference>
<feature type="domain" description="Helicase ATP-binding" evidence="11">
    <location>
        <begin position="75"/>
        <end position="248"/>
    </location>
</feature>
<dbReference type="Gene3D" id="3.40.50.300">
    <property type="entry name" value="P-loop containing nucleotide triphosphate hydrolases"/>
    <property type="match status" value="2"/>
</dbReference>
<dbReference type="InterPro" id="IPR027417">
    <property type="entry name" value="P-loop_NTPase"/>
</dbReference>
<evidence type="ECO:0000256" key="8">
    <source>
        <dbReference type="ARBA" id="ARBA00047984"/>
    </source>
</evidence>
<proteinExistence type="inferred from homology"/>
<dbReference type="PROSITE" id="PS51195">
    <property type="entry name" value="Q_MOTIF"/>
    <property type="match status" value="1"/>
</dbReference>
<keyword evidence="7" id="KW-0694">RNA-binding</keyword>
<dbReference type="PROSITE" id="PS51194">
    <property type="entry name" value="HELICASE_CTER"/>
    <property type="match status" value="1"/>
</dbReference>
<dbReference type="STRING" id="3075.A0A087SBU4"/>
<feature type="compositionally biased region" description="Basic and acidic residues" evidence="10">
    <location>
        <begin position="770"/>
        <end position="799"/>
    </location>
</feature>
<feature type="domain" description="Helicase C-terminal" evidence="12">
    <location>
        <begin position="271"/>
        <end position="421"/>
    </location>
</feature>
<keyword evidence="4" id="KW-0378">Hydrolase</keyword>
<evidence type="ECO:0000313" key="15">
    <source>
        <dbReference type="Proteomes" id="UP000028924"/>
    </source>
</evidence>
<dbReference type="eggNOG" id="KOG0337">
    <property type="taxonomic scope" value="Eukaryota"/>
</dbReference>
<dbReference type="Pfam" id="PF00271">
    <property type="entry name" value="Helicase_C"/>
    <property type="match status" value="1"/>
</dbReference>